<feature type="region of interest" description="Disordered" evidence="4">
    <location>
        <begin position="445"/>
        <end position="473"/>
    </location>
</feature>
<dbReference type="PROSITE" id="PS00598">
    <property type="entry name" value="CHROMO_1"/>
    <property type="match status" value="1"/>
</dbReference>
<feature type="domain" description="Chromo" evidence="5">
    <location>
        <begin position="570"/>
        <end position="637"/>
    </location>
</feature>
<dbReference type="GeneID" id="91095661"/>
<comment type="subcellular location">
    <subcellularLocation>
        <location evidence="1">Nucleus</location>
    </subcellularLocation>
</comment>
<proteinExistence type="predicted"/>
<gene>
    <name evidence="6" type="ORF">L201_004991</name>
</gene>
<feature type="compositionally biased region" description="Low complexity" evidence="4">
    <location>
        <begin position="78"/>
        <end position="87"/>
    </location>
</feature>
<dbReference type="CDD" id="cd15489">
    <property type="entry name" value="PHD_SF"/>
    <property type="match status" value="1"/>
</dbReference>
<dbReference type="Pfam" id="PF00385">
    <property type="entry name" value="Chromo"/>
    <property type="match status" value="1"/>
</dbReference>
<feature type="coiled-coil region" evidence="3">
    <location>
        <begin position="145"/>
        <end position="179"/>
    </location>
</feature>
<evidence type="ECO:0000259" key="5">
    <source>
        <dbReference type="PROSITE" id="PS50013"/>
    </source>
</evidence>
<dbReference type="RefSeq" id="XP_066076821.1">
    <property type="nucleotide sequence ID" value="XM_066220724.1"/>
</dbReference>
<evidence type="ECO:0000256" key="2">
    <source>
        <dbReference type="ARBA" id="ARBA00023242"/>
    </source>
</evidence>
<accession>A0AAX4JZW2</accession>
<organism evidence="6 7">
    <name type="scientific">Kwoniella dendrophila CBS 6074</name>
    <dbReference type="NCBI Taxonomy" id="1295534"/>
    <lineage>
        <taxon>Eukaryota</taxon>
        <taxon>Fungi</taxon>
        <taxon>Dikarya</taxon>
        <taxon>Basidiomycota</taxon>
        <taxon>Agaricomycotina</taxon>
        <taxon>Tremellomycetes</taxon>
        <taxon>Tremellales</taxon>
        <taxon>Cryptococcaceae</taxon>
        <taxon>Kwoniella</taxon>
    </lineage>
</organism>
<dbReference type="SMART" id="SM00298">
    <property type="entry name" value="CHROMO"/>
    <property type="match status" value="1"/>
</dbReference>
<evidence type="ECO:0000256" key="1">
    <source>
        <dbReference type="ARBA" id="ARBA00004123"/>
    </source>
</evidence>
<keyword evidence="7" id="KW-1185">Reference proteome</keyword>
<keyword evidence="3" id="KW-0175">Coiled coil</keyword>
<dbReference type="Gene3D" id="2.40.50.40">
    <property type="match status" value="1"/>
</dbReference>
<reference evidence="6 7" key="1">
    <citation type="submission" date="2024-01" db="EMBL/GenBank/DDBJ databases">
        <title>Comparative genomics of Cryptococcus and Kwoniella reveals pathogenesis evolution and contrasting modes of karyotype evolution via chromosome fusion or intercentromeric recombination.</title>
        <authorList>
            <person name="Coelho M.A."/>
            <person name="David-Palma M."/>
            <person name="Shea T."/>
            <person name="Bowers K."/>
            <person name="McGinley-Smith S."/>
            <person name="Mohammad A.W."/>
            <person name="Gnirke A."/>
            <person name="Yurkov A.M."/>
            <person name="Nowrousian M."/>
            <person name="Sun S."/>
            <person name="Cuomo C.A."/>
            <person name="Heitman J."/>
        </authorList>
    </citation>
    <scope>NUCLEOTIDE SEQUENCE [LARGE SCALE GENOMIC DNA]</scope>
    <source>
        <strain evidence="6 7">CBS 6074</strain>
    </source>
</reference>
<sequence>MSILANSGLFLPWKGKAKGKEKEKEKEIPSVDKQSNSNVQLPTPPVSQDSSNNKARSFHLSLTPDSSLPSRIHSHPASSQNSRSSFSTRLNTPIGIRESASSSIHCTRNSKEDGRTTKVLGSITQLLIKQSEIIKNREDPLIAFQAHINQRLNDMEAKIKTLKSDHEKEEVEIQAYIKDKIEEFVNRLSTLHPYYKEKQTRRNNEQTQKLLKGNYIPHYPIHQSGSDDQSQVMTPSSSEICVNDLINFDDFINFDDSIVQDEHNYNNDFAQIENPTLLDTENHMNYTHTQSRKATSPIPAGTHVDQAVNKQKALLNSQNVLHEGENTVDFIFRRRLRGNKSKDNFKIDMSFLDEISIDKSIRESSEEEYAFSNNLSSGIDSLPGKNTGSSPGPSTTKVYPTRNHNTKWNPFPLTYMREPTRSKSGVSLVEDRLLLPGIKTSVVAQSKKRRRSTYHGWSNGNKKRKKPNSELKGWPDYGTNTIKSRMEEIICDTCGGRVHWACAGLGHGKNMRDTPWSCPGCLAILLEVEDGNDGRMPSIPRAQQERCLRPNCIYSSQKKIVRKNDDVNEFYMEKIIGRKRLHFNLGGGGGATYMYLVRWYDWEIYDSTWEPARNIPDLPKWEAHFLQSLKSEGPDIHTQKVLLAEECKPWFDHRGKYNTALLLSMNLEKRLWWED</sequence>
<feature type="region of interest" description="Disordered" evidence="4">
    <location>
        <begin position="375"/>
        <end position="403"/>
    </location>
</feature>
<dbReference type="EMBL" id="CP144103">
    <property type="protein sequence ID" value="WWC90058.1"/>
    <property type="molecule type" value="Genomic_DNA"/>
</dbReference>
<dbReference type="SUPFAM" id="SSF54160">
    <property type="entry name" value="Chromo domain-like"/>
    <property type="match status" value="1"/>
</dbReference>
<dbReference type="InterPro" id="IPR023779">
    <property type="entry name" value="Chromodomain_CS"/>
</dbReference>
<evidence type="ECO:0000313" key="6">
    <source>
        <dbReference type="EMBL" id="WWC90058.1"/>
    </source>
</evidence>
<evidence type="ECO:0000256" key="4">
    <source>
        <dbReference type="SAM" id="MobiDB-lite"/>
    </source>
</evidence>
<dbReference type="InterPro" id="IPR011011">
    <property type="entry name" value="Znf_FYVE_PHD"/>
</dbReference>
<dbReference type="AlphaFoldDB" id="A0AAX4JZW2"/>
<feature type="region of interest" description="Disordered" evidence="4">
    <location>
        <begin position="14"/>
        <end position="88"/>
    </location>
</feature>
<name>A0AAX4JZW2_9TREE</name>
<dbReference type="Proteomes" id="UP001355207">
    <property type="component" value="Chromosome 6"/>
</dbReference>
<dbReference type="SUPFAM" id="SSF57903">
    <property type="entry name" value="FYVE/PHD zinc finger"/>
    <property type="match status" value="1"/>
</dbReference>
<evidence type="ECO:0000313" key="7">
    <source>
        <dbReference type="Proteomes" id="UP001355207"/>
    </source>
</evidence>
<dbReference type="GO" id="GO:0006338">
    <property type="term" value="P:chromatin remodeling"/>
    <property type="evidence" value="ECO:0007669"/>
    <property type="project" value="UniProtKB-ARBA"/>
</dbReference>
<protein>
    <recommendedName>
        <fullName evidence="5">Chromo domain-containing protein</fullName>
    </recommendedName>
</protein>
<feature type="compositionally biased region" description="Polar residues" evidence="4">
    <location>
        <begin position="32"/>
        <end position="55"/>
    </location>
</feature>
<dbReference type="PROSITE" id="PS50013">
    <property type="entry name" value="CHROMO_2"/>
    <property type="match status" value="1"/>
</dbReference>
<dbReference type="GO" id="GO:0005634">
    <property type="term" value="C:nucleus"/>
    <property type="evidence" value="ECO:0007669"/>
    <property type="project" value="UniProtKB-SubCell"/>
</dbReference>
<dbReference type="InterPro" id="IPR016197">
    <property type="entry name" value="Chromo-like_dom_sf"/>
</dbReference>
<feature type="compositionally biased region" description="Basic and acidic residues" evidence="4">
    <location>
        <begin position="18"/>
        <end position="30"/>
    </location>
</feature>
<dbReference type="InterPro" id="IPR023780">
    <property type="entry name" value="Chromo_domain"/>
</dbReference>
<evidence type="ECO:0000256" key="3">
    <source>
        <dbReference type="SAM" id="Coils"/>
    </source>
</evidence>
<keyword evidence="2" id="KW-0539">Nucleus</keyword>
<dbReference type="InterPro" id="IPR000953">
    <property type="entry name" value="Chromo/chromo_shadow_dom"/>
</dbReference>